<dbReference type="InterPro" id="IPR055259">
    <property type="entry name" value="YkvP/CgeB_Glyco_trans-like"/>
</dbReference>
<keyword evidence="3" id="KW-0328">Glycosyltransferase</keyword>
<dbReference type="EMBL" id="JAKKDL010000007">
    <property type="protein sequence ID" value="MCF7530047.1"/>
    <property type="molecule type" value="Genomic_DNA"/>
</dbReference>
<dbReference type="AlphaFoldDB" id="A0AAW5AJH9"/>
<proteinExistence type="predicted"/>
<protein>
    <submittedName>
        <fullName evidence="3">Glycosyltransferase</fullName>
        <ecNumber evidence="3">2.4.-.-</ecNumber>
    </submittedName>
</protein>
<accession>A0AAW5AJH9</accession>
<evidence type="ECO:0000313" key="3">
    <source>
        <dbReference type="EMBL" id="MCF7530047.1"/>
    </source>
</evidence>
<gene>
    <name evidence="3" type="ORF">L4H06_07405</name>
</gene>
<keyword evidence="3" id="KW-0808">Transferase</keyword>
<feature type="domain" description="Spore protein YkvP/CgeB glycosyl transferase-like" evidence="2">
    <location>
        <begin position="455"/>
        <end position="575"/>
    </location>
</feature>
<name>A0AAW5AJH9_9NEIS</name>
<evidence type="ECO:0000313" key="4">
    <source>
        <dbReference type="Proteomes" id="UP001201397"/>
    </source>
</evidence>
<dbReference type="Pfam" id="PF13524">
    <property type="entry name" value="Glyco_trans_1_2"/>
    <property type="match status" value="1"/>
</dbReference>
<feature type="coiled-coil region" evidence="1">
    <location>
        <begin position="4"/>
        <end position="69"/>
    </location>
</feature>
<evidence type="ECO:0000256" key="1">
    <source>
        <dbReference type="SAM" id="Coils"/>
    </source>
</evidence>
<keyword evidence="1" id="KW-0175">Coiled coil</keyword>
<feature type="coiled-coil region" evidence="1">
    <location>
        <begin position="100"/>
        <end position="176"/>
    </location>
</feature>
<dbReference type="SUPFAM" id="SSF53756">
    <property type="entry name" value="UDP-Glycosyltransferase/glycogen phosphorylase"/>
    <property type="match status" value="1"/>
</dbReference>
<dbReference type="GO" id="GO:0016757">
    <property type="term" value="F:glycosyltransferase activity"/>
    <property type="evidence" value="ECO:0007669"/>
    <property type="project" value="UniProtKB-KW"/>
</dbReference>
<dbReference type="Gene3D" id="3.40.50.2000">
    <property type="entry name" value="Glycogen Phosphorylase B"/>
    <property type="match status" value="1"/>
</dbReference>
<dbReference type="EC" id="2.4.-.-" evidence="3"/>
<comment type="caution">
    <text evidence="3">The sequence shown here is derived from an EMBL/GenBank/DDBJ whole genome shotgun (WGS) entry which is preliminary data.</text>
</comment>
<dbReference type="RefSeq" id="WP_237092937.1">
    <property type="nucleotide sequence ID" value="NZ_JAKKDL010000007.1"/>
</dbReference>
<dbReference type="Proteomes" id="UP001201397">
    <property type="component" value="Unassembled WGS sequence"/>
</dbReference>
<evidence type="ECO:0000259" key="2">
    <source>
        <dbReference type="Pfam" id="PF13524"/>
    </source>
</evidence>
<sequence>MEAKNELNQLKEELDSLKQKYKLQYETLVEAQQKRAGHYKKLEYQIAQNEKMQAEVTRLKSALDEKNHEFLNNLVLEKYAHLDNIKEDVVTKFNEQILVNSKLTNDYETLQANYDNLNKQFISLKDKFNKLQKDAQIAQEKRSGHYAKLISALDKQKELEIKIGDLQKKIVDKEHTLTWLLGIEILKCKKPLNILLLPFNIFSAYKKFKYYQNNKKNHTILTTIKNSIEIEKESKQNNLKDLTTDINILGWPEPSKDKPITIMSIADEFTTSNLKSVANLITPRPDNWRGLLNRDKPSLLFVESAWNGNKNSWQYRVGSYTNPPGKELFDAIAEFKKQSIPTVFWNKEDPVHFDKFKNTAKEFDFIFTSDEGSISHYQKISKAKVLTLPFAADSQVNNPIGSNNRENKVCFAGSYYANRFIERRNDQIMLLESALPYGLDIYDRNAGNANTDFHFPEQFKDCIKGSLPYDQMNQTYKKYKVFLNVNSVIDSKTMFSRRVFELLASGTPIVSTPSLGIDEFFGKDLVWTVKNKEEAQEAIYTLLNDEVEWRRRSLQGIRNVFLNHTFKDRFQFILEEVGLANIRTDVPKILYCTEAYQQEEIDNFQLNLNYQNSFGKFEIVPLIILKNAKLKTSLPSIMGKGINLVQLIREFLKENTSIKFITFFTNHNIYGKNYLLDLYLATQYTNAEIISKNSFDSYIYSDKYLPSAALFKREVFEKEMVMGNFDLLVNTPIISSLPVFLSDSANFAKKSSNISKQLAQIEM</sequence>
<reference evidence="3" key="1">
    <citation type="submission" date="2022-01" db="EMBL/GenBank/DDBJ databases">
        <title>Neisseria sp. ZJ104.</title>
        <authorList>
            <person name="Yang C."/>
        </authorList>
    </citation>
    <scope>NUCLEOTIDE SEQUENCE</scope>
    <source>
        <strain evidence="3">ZJ104</strain>
    </source>
</reference>
<organism evidence="3 4">
    <name type="scientific">Neisseria lisongii</name>
    <dbReference type="NCBI Taxonomy" id="2912188"/>
    <lineage>
        <taxon>Bacteria</taxon>
        <taxon>Pseudomonadati</taxon>
        <taxon>Pseudomonadota</taxon>
        <taxon>Betaproteobacteria</taxon>
        <taxon>Neisseriales</taxon>
        <taxon>Neisseriaceae</taxon>
        <taxon>Neisseria</taxon>
    </lineage>
</organism>